<feature type="region of interest" description="Disordered" evidence="1">
    <location>
        <begin position="1"/>
        <end position="30"/>
    </location>
</feature>
<evidence type="ECO:0000313" key="3">
    <source>
        <dbReference type="EMBL" id="KAJ7104002.1"/>
    </source>
</evidence>
<feature type="domain" description="Arrestin-like N-terminal" evidence="2">
    <location>
        <begin position="58"/>
        <end position="181"/>
    </location>
</feature>
<dbReference type="Pfam" id="PF00339">
    <property type="entry name" value="Arrestin_N"/>
    <property type="match status" value="1"/>
</dbReference>
<gene>
    <name evidence="3" type="ORF">B0H15DRAFT_942036</name>
</gene>
<comment type="caution">
    <text evidence="3">The sequence shown here is derived from an EMBL/GenBank/DDBJ whole genome shotgun (WGS) entry which is preliminary data.</text>
</comment>
<proteinExistence type="predicted"/>
<keyword evidence="4" id="KW-1185">Reference proteome</keyword>
<dbReference type="InterPro" id="IPR014752">
    <property type="entry name" value="Arrestin-like_C"/>
</dbReference>
<name>A0AAD6UI27_9AGAR</name>
<dbReference type="Gene3D" id="2.60.40.640">
    <property type="match status" value="1"/>
</dbReference>
<evidence type="ECO:0000313" key="4">
    <source>
        <dbReference type="Proteomes" id="UP001222325"/>
    </source>
</evidence>
<feature type="compositionally biased region" description="Low complexity" evidence="1">
    <location>
        <begin position="13"/>
        <end position="26"/>
    </location>
</feature>
<sequence length="428" mass="46403">MAKDDPELPGYTARAAPQAGPAAAGASRTEHKWSLESKGRAWLFLFVHSRSPTATSPPFYFEGDSVSGRVELDLDKSESLKGVVIGIQAGVTAVGQEEQLFLNLNEGLWAEKSGKLPKGKHSWPFMFALPSKVSSPDAKGLMLPTPPSFSERASPAYIDFRIVATVKRGAFKVNQTLTTNFAYLPLTQPAPPSALRQLAYQEGSELIGPDGDPGGWKVLQPLKIRGKLFDAKEVEVECTLAIATPLCYTIGSPIPLVLTLKSEDNHALDTLATTQAIKLYLVRSVALGSSAMDEDAERMSNSFFLSGAGQATFWPSTEGAPEPGIRTLRGELDVKKTVKPNFLFPRFSIRYTLDLLPFSVTGFTSLGTEPGKAMLSEPVKITTKQVLGVTPRSYAPPGYEKPVENDYNSAVGYLENGNQRFYHHGGFS</sequence>
<dbReference type="InterPro" id="IPR014756">
    <property type="entry name" value="Ig_E-set"/>
</dbReference>
<dbReference type="AlphaFoldDB" id="A0AAD6UI27"/>
<dbReference type="SUPFAM" id="SSF81296">
    <property type="entry name" value="E set domains"/>
    <property type="match status" value="1"/>
</dbReference>
<protein>
    <recommendedName>
        <fullName evidence="2">Arrestin-like N-terminal domain-containing protein</fullName>
    </recommendedName>
</protein>
<dbReference type="Proteomes" id="UP001222325">
    <property type="component" value="Unassembled WGS sequence"/>
</dbReference>
<reference evidence="3" key="1">
    <citation type="submission" date="2023-03" db="EMBL/GenBank/DDBJ databases">
        <title>Massive genome expansion in bonnet fungi (Mycena s.s.) driven by repeated elements and novel gene families across ecological guilds.</title>
        <authorList>
            <consortium name="Lawrence Berkeley National Laboratory"/>
            <person name="Harder C.B."/>
            <person name="Miyauchi S."/>
            <person name="Viragh M."/>
            <person name="Kuo A."/>
            <person name="Thoen E."/>
            <person name="Andreopoulos B."/>
            <person name="Lu D."/>
            <person name="Skrede I."/>
            <person name="Drula E."/>
            <person name="Henrissat B."/>
            <person name="Morin E."/>
            <person name="Kohler A."/>
            <person name="Barry K."/>
            <person name="LaButti K."/>
            <person name="Morin E."/>
            <person name="Salamov A."/>
            <person name="Lipzen A."/>
            <person name="Mereny Z."/>
            <person name="Hegedus B."/>
            <person name="Baldrian P."/>
            <person name="Stursova M."/>
            <person name="Weitz H."/>
            <person name="Taylor A."/>
            <person name="Grigoriev I.V."/>
            <person name="Nagy L.G."/>
            <person name="Martin F."/>
            <person name="Kauserud H."/>
        </authorList>
    </citation>
    <scope>NUCLEOTIDE SEQUENCE</scope>
    <source>
        <strain evidence="3">CBHHK173m</strain>
    </source>
</reference>
<evidence type="ECO:0000256" key="1">
    <source>
        <dbReference type="SAM" id="MobiDB-lite"/>
    </source>
</evidence>
<dbReference type="EMBL" id="JARJCN010000001">
    <property type="protein sequence ID" value="KAJ7104002.1"/>
    <property type="molecule type" value="Genomic_DNA"/>
</dbReference>
<organism evidence="3 4">
    <name type="scientific">Mycena belliarum</name>
    <dbReference type="NCBI Taxonomy" id="1033014"/>
    <lineage>
        <taxon>Eukaryota</taxon>
        <taxon>Fungi</taxon>
        <taxon>Dikarya</taxon>
        <taxon>Basidiomycota</taxon>
        <taxon>Agaricomycotina</taxon>
        <taxon>Agaricomycetes</taxon>
        <taxon>Agaricomycetidae</taxon>
        <taxon>Agaricales</taxon>
        <taxon>Marasmiineae</taxon>
        <taxon>Mycenaceae</taxon>
        <taxon>Mycena</taxon>
    </lineage>
</organism>
<accession>A0AAD6UI27</accession>
<dbReference type="InterPro" id="IPR011021">
    <property type="entry name" value="Arrestin-like_N"/>
</dbReference>
<evidence type="ECO:0000259" key="2">
    <source>
        <dbReference type="Pfam" id="PF00339"/>
    </source>
</evidence>